<proteinExistence type="predicted"/>
<evidence type="ECO:0000313" key="3">
    <source>
        <dbReference type="EMBL" id="CDW77387.1"/>
    </source>
</evidence>
<feature type="domain" description="Programmed cell death protein 2 C-terminal" evidence="2">
    <location>
        <begin position="253"/>
        <end position="346"/>
    </location>
</feature>
<dbReference type="OMA" id="WHEYEIV"/>
<feature type="compositionally biased region" description="Basic and acidic residues" evidence="1">
    <location>
        <begin position="366"/>
        <end position="401"/>
    </location>
</feature>
<feature type="region of interest" description="Disordered" evidence="1">
    <location>
        <begin position="148"/>
        <end position="172"/>
    </location>
</feature>
<evidence type="ECO:0000313" key="4">
    <source>
        <dbReference type="Proteomes" id="UP000039865"/>
    </source>
</evidence>
<gene>
    <name evidence="3" type="primary">Contig11788.g12605</name>
    <name evidence="3" type="ORF">STYLEM_6347</name>
</gene>
<dbReference type="PANTHER" id="PTHR12298">
    <property type="entry name" value="PCDC2 PROGRAMMED CELL DEATH PROTEIN 2 -RELATED"/>
    <property type="match status" value="1"/>
</dbReference>
<dbReference type="InParanoid" id="A0A078A785"/>
<dbReference type="Proteomes" id="UP000039865">
    <property type="component" value="Unassembled WGS sequence"/>
</dbReference>
<dbReference type="OrthoDB" id="443682at2759"/>
<accession>A0A078A785</accession>
<reference evidence="3 4" key="1">
    <citation type="submission" date="2014-06" db="EMBL/GenBank/DDBJ databases">
        <authorList>
            <person name="Swart Estienne"/>
        </authorList>
    </citation>
    <scope>NUCLEOTIDE SEQUENCE [LARGE SCALE GENOMIC DNA]</scope>
    <source>
        <strain evidence="3 4">130c</strain>
    </source>
</reference>
<feature type="compositionally biased region" description="Basic and acidic residues" evidence="1">
    <location>
        <begin position="411"/>
        <end position="428"/>
    </location>
</feature>
<dbReference type="EMBL" id="CCKQ01006095">
    <property type="protein sequence ID" value="CDW77387.1"/>
    <property type="molecule type" value="Genomic_DNA"/>
</dbReference>
<keyword evidence="4" id="KW-1185">Reference proteome</keyword>
<dbReference type="AlphaFoldDB" id="A0A078A785"/>
<dbReference type="GO" id="GO:0005737">
    <property type="term" value="C:cytoplasm"/>
    <property type="evidence" value="ECO:0007669"/>
    <property type="project" value="InterPro"/>
</dbReference>
<protein>
    <submittedName>
        <fullName evidence="3">Programmed cell death protein 2</fullName>
    </submittedName>
</protein>
<feature type="region of interest" description="Disordered" evidence="1">
    <location>
        <begin position="366"/>
        <end position="444"/>
    </location>
</feature>
<dbReference type="InterPro" id="IPR007320">
    <property type="entry name" value="PDCD2_C"/>
</dbReference>
<sequence length="444" mass="52607">MLNFKAWLCPKDKTPEERCQYCGYYLQFLMQLYANSNDTSVSDYHRTLYVFTCLSPQCIGTQRSVLIKRSMIKHDNPHVQFADDELFEEVQNSYEQQLIERGLINLDEEEEEEQKEVPDKDKKLEFKEYMIINEPEDPEATQFYLKESQRIKNKQPKAKQEDDGDESDEDQLEDEFLKNQANANKDQRQIDKLVKKTLKAEEEDDENDYKHEGEEKDKIDDIEMKEFEKLIKNNHSNYLQIPDHYKLCEIVCKADPEQVIRYVNNRDSGVPEPLWMSDKNIIDQSKVNPCEKCGKPRSFEFQIMPQLFNFIGELVLVDWNTIVFYSCSNNACFPDFESGEWFTKEFSYIQFSDDFDKVQYGDDKQIEKQRQMKKQQEQAEQKSSGKEQVTAKEEQTEEQKSKSKKKKNKKNKEESKGGDQATREEVNKEVQNQLQDLMNDMSFK</sequence>
<name>A0A078A785_STYLE</name>
<organism evidence="3 4">
    <name type="scientific">Stylonychia lemnae</name>
    <name type="common">Ciliate</name>
    <dbReference type="NCBI Taxonomy" id="5949"/>
    <lineage>
        <taxon>Eukaryota</taxon>
        <taxon>Sar</taxon>
        <taxon>Alveolata</taxon>
        <taxon>Ciliophora</taxon>
        <taxon>Intramacronucleata</taxon>
        <taxon>Spirotrichea</taxon>
        <taxon>Stichotrichia</taxon>
        <taxon>Sporadotrichida</taxon>
        <taxon>Oxytrichidae</taxon>
        <taxon>Stylonychinae</taxon>
        <taxon>Stylonychia</taxon>
    </lineage>
</organism>
<evidence type="ECO:0000256" key="1">
    <source>
        <dbReference type="SAM" id="MobiDB-lite"/>
    </source>
</evidence>
<evidence type="ECO:0000259" key="2">
    <source>
        <dbReference type="Pfam" id="PF04194"/>
    </source>
</evidence>
<feature type="compositionally biased region" description="Acidic residues" evidence="1">
    <location>
        <begin position="162"/>
        <end position="172"/>
    </location>
</feature>
<dbReference type="PANTHER" id="PTHR12298:SF4">
    <property type="entry name" value="PROGRAMMED CELL DEATH PROTEIN 2"/>
    <property type="match status" value="1"/>
</dbReference>
<dbReference type="Pfam" id="PF04194">
    <property type="entry name" value="PDCD2_C"/>
    <property type="match status" value="1"/>
</dbReference>